<protein>
    <recommendedName>
        <fullName evidence="2">ARID domain-containing protein</fullName>
    </recommendedName>
</protein>
<evidence type="ECO:0000256" key="1">
    <source>
        <dbReference type="SAM" id="MobiDB-lite"/>
    </source>
</evidence>
<dbReference type="PANTHER" id="PTHR46410:SF26">
    <property type="entry name" value="BULB-TYPE LECTIN DOMAIN-CONTAINING PROTEIN-RELATED"/>
    <property type="match status" value="1"/>
</dbReference>
<dbReference type="CDD" id="cd16100">
    <property type="entry name" value="ARID"/>
    <property type="match status" value="1"/>
</dbReference>
<gene>
    <name evidence="3" type="ORF">LSALG_LOCUS17890</name>
</gene>
<feature type="compositionally biased region" description="Low complexity" evidence="1">
    <location>
        <begin position="377"/>
        <end position="386"/>
    </location>
</feature>
<dbReference type="InterPro" id="IPR036431">
    <property type="entry name" value="ARID_dom_sf"/>
</dbReference>
<evidence type="ECO:0000313" key="4">
    <source>
        <dbReference type="Proteomes" id="UP001177003"/>
    </source>
</evidence>
<feature type="region of interest" description="Disordered" evidence="1">
    <location>
        <begin position="361"/>
        <end position="399"/>
    </location>
</feature>
<feature type="domain" description="ARID" evidence="2">
    <location>
        <begin position="108"/>
        <end position="201"/>
    </location>
</feature>
<dbReference type="SMART" id="SM00501">
    <property type="entry name" value="BRIGHT"/>
    <property type="match status" value="1"/>
</dbReference>
<name>A0AA35YQA7_LACSI</name>
<dbReference type="Gene3D" id="1.10.150.60">
    <property type="entry name" value="ARID DNA-binding domain"/>
    <property type="match status" value="1"/>
</dbReference>
<dbReference type="EMBL" id="OX465079">
    <property type="protein sequence ID" value="CAI9277987.1"/>
    <property type="molecule type" value="Genomic_DNA"/>
</dbReference>
<evidence type="ECO:0000259" key="2">
    <source>
        <dbReference type="PROSITE" id="PS51011"/>
    </source>
</evidence>
<dbReference type="Pfam" id="PF01388">
    <property type="entry name" value="ARID"/>
    <property type="match status" value="1"/>
</dbReference>
<dbReference type="AlphaFoldDB" id="A0AA35YQA7"/>
<dbReference type="SUPFAM" id="SSF46774">
    <property type="entry name" value="ARID-like"/>
    <property type="match status" value="1"/>
</dbReference>
<dbReference type="PROSITE" id="PS51011">
    <property type="entry name" value="ARID"/>
    <property type="match status" value="1"/>
</dbReference>
<proteinExistence type="predicted"/>
<keyword evidence="4" id="KW-1185">Reference proteome</keyword>
<dbReference type="PANTHER" id="PTHR46410">
    <property type="entry name" value="AT-RICH INTERACTIVE DOMAIN-CONTAINING PROTEIN 2"/>
    <property type="match status" value="1"/>
</dbReference>
<dbReference type="SMART" id="SM01014">
    <property type="entry name" value="ARID"/>
    <property type="match status" value="1"/>
</dbReference>
<feature type="region of interest" description="Disordered" evidence="1">
    <location>
        <begin position="583"/>
        <end position="605"/>
    </location>
</feature>
<organism evidence="3 4">
    <name type="scientific">Lactuca saligna</name>
    <name type="common">Willowleaf lettuce</name>
    <dbReference type="NCBI Taxonomy" id="75948"/>
    <lineage>
        <taxon>Eukaryota</taxon>
        <taxon>Viridiplantae</taxon>
        <taxon>Streptophyta</taxon>
        <taxon>Embryophyta</taxon>
        <taxon>Tracheophyta</taxon>
        <taxon>Spermatophyta</taxon>
        <taxon>Magnoliopsida</taxon>
        <taxon>eudicotyledons</taxon>
        <taxon>Gunneridae</taxon>
        <taxon>Pentapetalae</taxon>
        <taxon>asterids</taxon>
        <taxon>campanulids</taxon>
        <taxon>Asterales</taxon>
        <taxon>Asteraceae</taxon>
        <taxon>Cichorioideae</taxon>
        <taxon>Cichorieae</taxon>
        <taxon>Lactucinae</taxon>
        <taxon>Lactuca</taxon>
    </lineage>
</organism>
<evidence type="ECO:0000313" key="3">
    <source>
        <dbReference type="EMBL" id="CAI9277987.1"/>
    </source>
</evidence>
<dbReference type="InterPro" id="IPR001606">
    <property type="entry name" value="ARID_dom"/>
</dbReference>
<sequence length="605" mass="70536">MEISANTEDTAVRLRRLDEDHDRTEGHTEALQRKVTTTRAEIREYRERQAIMEKHGLKRRKGTKTRPLYAAQKTGWSKLADGSALDCFRTLEEIHKIGVSIKCAEFDTKFTKSFNQIVSRFSKEICQNNCFTPFPPMLRDGKPIDLLTLYLCVREKGGYESVSRYGIWDLVAKEIGFNSSDSAYLKVVYLKYLESLEQWFCKIVKDKDSVNNSDMNFDPRKFFLDVEMKDYNEFVDTNVKKESEVIDLENIVERFDVEENESSKKRKRERYLPLLDWVKRVAKDPCDPAIGIIPERNKWKAYGGEHVWKQVLSAREARLLQLDLDSKAKVIWQKKNHMHPAMYEDRTERSTSRFSQRLITAKETQSIHPSRKPPTQDSPESSSGSPSDRDRDEENSFYGCNLKRKRTPLGRSFQAKLPELPEPDYSPDPKWLGTQNWPLQKGEARSSLLELDRIGKGRQDSCGCQFQGSLECVKFHISEKRNRVKLELGSAFYKWKFNEMGENVAISWTLDEEKKFEEIIKATPSSSGRSFWEELRRNFKNKSMRAMASYYFNVYLLRRRAHQNRSDPNNIDSDDDELEKIENEANKNETGSILCSPKKVHLNAR</sequence>
<dbReference type="Proteomes" id="UP001177003">
    <property type="component" value="Chromosome 3"/>
</dbReference>
<accession>A0AA35YQA7</accession>
<dbReference type="GO" id="GO:0003677">
    <property type="term" value="F:DNA binding"/>
    <property type="evidence" value="ECO:0007669"/>
    <property type="project" value="InterPro"/>
</dbReference>
<reference evidence="3" key="1">
    <citation type="submission" date="2023-04" db="EMBL/GenBank/DDBJ databases">
        <authorList>
            <person name="Vijverberg K."/>
            <person name="Xiong W."/>
            <person name="Schranz E."/>
        </authorList>
    </citation>
    <scope>NUCLEOTIDE SEQUENCE</scope>
</reference>